<evidence type="ECO:0000256" key="1">
    <source>
        <dbReference type="ARBA" id="ARBA00022737"/>
    </source>
</evidence>
<feature type="repeat" description="PPR" evidence="2">
    <location>
        <begin position="493"/>
        <end position="523"/>
    </location>
</feature>
<reference evidence="5" key="1">
    <citation type="submission" date="2020-06" db="EMBL/GenBank/DDBJ databases">
        <authorList>
            <person name="Li T."/>
            <person name="Hu X."/>
            <person name="Zhang T."/>
            <person name="Song X."/>
            <person name="Zhang H."/>
            <person name="Dai N."/>
            <person name="Sheng W."/>
            <person name="Hou X."/>
            <person name="Wei L."/>
        </authorList>
    </citation>
    <scope>NUCLEOTIDE SEQUENCE</scope>
    <source>
        <strain evidence="5">KEN8</strain>
        <tissue evidence="5">Leaf</tissue>
    </source>
</reference>
<reference evidence="5" key="2">
    <citation type="journal article" date="2024" name="Plant">
        <title>Genomic evolution and insights into agronomic trait innovations of Sesamum species.</title>
        <authorList>
            <person name="Miao H."/>
            <person name="Wang L."/>
            <person name="Qu L."/>
            <person name="Liu H."/>
            <person name="Sun Y."/>
            <person name="Le M."/>
            <person name="Wang Q."/>
            <person name="Wei S."/>
            <person name="Zheng Y."/>
            <person name="Lin W."/>
            <person name="Duan Y."/>
            <person name="Cao H."/>
            <person name="Xiong S."/>
            <person name="Wang X."/>
            <person name="Wei L."/>
            <person name="Li C."/>
            <person name="Ma Q."/>
            <person name="Ju M."/>
            <person name="Zhao R."/>
            <person name="Li G."/>
            <person name="Mu C."/>
            <person name="Tian Q."/>
            <person name="Mei H."/>
            <person name="Zhang T."/>
            <person name="Gao T."/>
            <person name="Zhang H."/>
        </authorList>
    </citation>
    <scope>NUCLEOTIDE SEQUENCE</scope>
    <source>
        <strain evidence="5">KEN8</strain>
    </source>
</reference>
<gene>
    <name evidence="5" type="ORF">Scaly_2451700</name>
</gene>
<feature type="repeat" description="PPR" evidence="2">
    <location>
        <begin position="238"/>
        <end position="272"/>
    </location>
</feature>
<sequence>MGPFGPFIFKLNVSLNPQSSPFSHTTHSKLSHTNGALQTLIVQPPHQNPNKTSPFAVSRATACLPPNPPLLLRYPEEAAAERRKRKRRLRIEPPLSALRHQQQQQPRPSPSPAPQNPNAPKLPEPVSALSGNRLNLHNRILKLIRENDLEEAALLTRHSIYSNCRPTIYTCNSVMAAQLRQLKYSELLSLHRFITQAGVAANVVTHNLLLTVYLDCRKTDLALEQYKQLINDAPFNPSPTTYRILIKGLVDNQQVDKALEIKDEMETKGFKPDPTIYSYLMLGQAKNSNAEGVFELYEELKQKIESEEILDGVVYGNLMKGYFLKGMEAEAMECYKRVLGEGSPFKMSAVAYNYILEALSKHGKFEEALNLFQRMKDEHDPPRKLSVNLGSYNIIVDGYCAEKRFSDAIEVFNSMGEKRCSPDTLSYNVLIDQLCSNDKLAEAEELYRGMGDKKVSPDEYTFVTLMDTCFKENRPDDAAQYFRSMVEAKLRPNLAVYNRLVEGLVKVGKVDEAKSFFDLMVPKLRMNDDAYKFIMNALFEVGKHDEVLKIVDGMLREDPNDFSEEVEEFVREGLRKEGREDEVTNLKLDIEQEKAEAAAKAAEEAERAKASARAAVASLLPSKLFGDKGNENNDAEEKSSEASEDAAGITTSNNDAGLESAESVGNGVSEQGTA</sequence>
<feature type="repeat" description="PPR" evidence="2">
    <location>
        <begin position="348"/>
        <end position="382"/>
    </location>
</feature>
<dbReference type="NCBIfam" id="TIGR00756">
    <property type="entry name" value="PPR"/>
    <property type="match status" value="6"/>
</dbReference>
<dbReference type="EMBL" id="JACGWM010000016">
    <property type="protein sequence ID" value="KAL0321553.1"/>
    <property type="molecule type" value="Genomic_DNA"/>
</dbReference>
<dbReference type="PANTHER" id="PTHR47937">
    <property type="entry name" value="PLASTID TRANSCRIPTIONALLY ACTIVE CHROMOSOME 2-LIKE PROTEIN"/>
    <property type="match status" value="1"/>
</dbReference>
<dbReference type="InterPro" id="IPR052308">
    <property type="entry name" value="PPR_domain-containing"/>
</dbReference>
<dbReference type="Pfam" id="PF13812">
    <property type="entry name" value="PPR_3"/>
    <property type="match status" value="1"/>
</dbReference>
<feature type="region of interest" description="Disordered" evidence="4">
    <location>
        <begin position="623"/>
        <end position="674"/>
    </location>
</feature>
<feature type="compositionally biased region" description="Pro residues" evidence="4">
    <location>
        <begin position="107"/>
        <end position="123"/>
    </location>
</feature>
<keyword evidence="3" id="KW-0175">Coiled coil</keyword>
<accession>A0AAW2LS75</accession>
<feature type="repeat" description="PPR" evidence="2">
    <location>
        <begin position="423"/>
        <end position="457"/>
    </location>
</feature>
<feature type="coiled-coil region" evidence="3">
    <location>
        <begin position="576"/>
        <end position="615"/>
    </location>
</feature>
<evidence type="ECO:0000256" key="3">
    <source>
        <dbReference type="SAM" id="Coils"/>
    </source>
</evidence>
<feature type="region of interest" description="Disordered" evidence="4">
    <location>
        <begin position="66"/>
        <end position="129"/>
    </location>
</feature>
<dbReference type="InterPro" id="IPR002885">
    <property type="entry name" value="PPR_rpt"/>
</dbReference>
<dbReference type="AlphaFoldDB" id="A0AAW2LS75"/>
<evidence type="ECO:0000256" key="2">
    <source>
        <dbReference type="PROSITE-ProRule" id="PRU00708"/>
    </source>
</evidence>
<dbReference type="FunFam" id="1.25.40.10:FF:000922">
    <property type="entry name" value="Pentatricopeptide repeat-containing protein"/>
    <property type="match status" value="1"/>
</dbReference>
<dbReference type="PROSITE" id="PS51375">
    <property type="entry name" value="PPR"/>
    <property type="match status" value="6"/>
</dbReference>
<dbReference type="Gene3D" id="1.25.40.10">
    <property type="entry name" value="Tetratricopeptide repeat domain"/>
    <property type="match status" value="4"/>
</dbReference>
<dbReference type="InterPro" id="IPR011990">
    <property type="entry name" value="TPR-like_helical_dom_sf"/>
</dbReference>
<proteinExistence type="predicted"/>
<organism evidence="5">
    <name type="scientific">Sesamum calycinum</name>
    <dbReference type="NCBI Taxonomy" id="2727403"/>
    <lineage>
        <taxon>Eukaryota</taxon>
        <taxon>Viridiplantae</taxon>
        <taxon>Streptophyta</taxon>
        <taxon>Embryophyta</taxon>
        <taxon>Tracheophyta</taxon>
        <taxon>Spermatophyta</taxon>
        <taxon>Magnoliopsida</taxon>
        <taxon>eudicotyledons</taxon>
        <taxon>Gunneridae</taxon>
        <taxon>Pentapetalae</taxon>
        <taxon>asterids</taxon>
        <taxon>lamiids</taxon>
        <taxon>Lamiales</taxon>
        <taxon>Pedaliaceae</taxon>
        <taxon>Sesamum</taxon>
    </lineage>
</organism>
<evidence type="ECO:0000313" key="5">
    <source>
        <dbReference type="EMBL" id="KAL0321553.1"/>
    </source>
</evidence>
<feature type="repeat" description="PPR" evidence="2">
    <location>
        <begin position="388"/>
        <end position="422"/>
    </location>
</feature>
<name>A0AAW2LS75_9LAMI</name>
<dbReference type="Pfam" id="PF13041">
    <property type="entry name" value="PPR_2"/>
    <property type="match status" value="1"/>
</dbReference>
<keyword evidence="1" id="KW-0677">Repeat</keyword>
<feature type="repeat" description="PPR" evidence="2">
    <location>
        <begin position="458"/>
        <end position="492"/>
    </location>
</feature>
<dbReference type="PANTHER" id="PTHR47937:SF5">
    <property type="entry name" value="PENTATRICOPEPTIDE REPEAT-CONTAINING PROTEIN"/>
    <property type="match status" value="1"/>
</dbReference>
<dbReference type="SUPFAM" id="SSF48452">
    <property type="entry name" value="TPR-like"/>
    <property type="match status" value="1"/>
</dbReference>
<dbReference type="GO" id="GO:0048316">
    <property type="term" value="P:seed development"/>
    <property type="evidence" value="ECO:0007669"/>
    <property type="project" value="UniProtKB-ARBA"/>
</dbReference>
<feature type="compositionally biased region" description="Basic and acidic residues" evidence="4">
    <location>
        <begin position="625"/>
        <end position="641"/>
    </location>
</feature>
<evidence type="ECO:0000256" key="4">
    <source>
        <dbReference type="SAM" id="MobiDB-lite"/>
    </source>
</evidence>
<comment type="caution">
    <text evidence="5">The sequence shown here is derived from an EMBL/GenBank/DDBJ whole genome shotgun (WGS) entry which is preliminary data.</text>
</comment>
<dbReference type="Pfam" id="PF01535">
    <property type="entry name" value="PPR"/>
    <property type="match status" value="3"/>
</dbReference>
<protein>
    <submittedName>
        <fullName evidence="5">Pentatricopeptide repeat-containing protein, mitochondrial</fullName>
    </submittedName>
</protein>